<gene>
    <name evidence="2" type="ORF">BJ983_004175</name>
</gene>
<evidence type="ECO:0000256" key="1">
    <source>
        <dbReference type="SAM" id="Phobius"/>
    </source>
</evidence>
<feature type="transmembrane region" description="Helical" evidence="1">
    <location>
        <begin position="17"/>
        <end position="41"/>
    </location>
</feature>
<reference evidence="2 3" key="1">
    <citation type="submission" date="2020-07" db="EMBL/GenBank/DDBJ databases">
        <title>Sequencing the genomes of 1000 actinobacteria strains.</title>
        <authorList>
            <person name="Klenk H.-P."/>
        </authorList>
    </citation>
    <scope>NUCLEOTIDE SEQUENCE [LARGE SCALE GENOMIC DNA]</scope>
    <source>
        <strain evidence="2 3">DSM 45772</strain>
    </source>
</reference>
<protein>
    <submittedName>
        <fullName evidence="2">Uncharacterized protein</fullName>
    </submittedName>
</protein>
<sequence length="125" mass="13105">MGDWSEQLGSWSREPQAWIVGAAVLFGVAVVLLLLAAVAAFRARRRARQARRVLPDDRSRRLLAALVTDPDAALAALARDDEPCATAIALLQAGVAAPAVARVTGIDVAELGDVVATRLGVLEPS</sequence>
<keyword evidence="1" id="KW-0812">Transmembrane</keyword>
<comment type="caution">
    <text evidence="2">The sequence shown here is derived from an EMBL/GenBank/DDBJ whole genome shotgun (WGS) entry which is preliminary data.</text>
</comment>
<dbReference type="AlphaFoldDB" id="A0A7Y9DYW7"/>
<keyword evidence="1" id="KW-0472">Membrane</keyword>
<dbReference type="RefSeq" id="WP_179795569.1">
    <property type="nucleotide sequence ID" value="NZ_BAABHP010000020.1"/>
</dbReference>
<dbReference type="EMBL" id="JACCBN010000001">
    <property type="protein sequence ID" value="NYD38073.1"/>
    <property type="molecule type" value="Genomic_DNA"/>
</dbReference>
<proteinExistence type="predicted"/>
<keyword evidence="1" id="KW-1133">Transmembrane helix</keyword>
<accession>A0A7Y9DYW7</accession>
<dbReference type="Proteomes" id="UP000535890">
    <property type="component" value="Unassembled WGS sequence"/>
</dbReference>
<evidence type="ECO:0000313" key="2">
    <source>
        <dbReference type="EMBL" id="NYD38073.1"/>
    </source>
</evidence>
<keyword evidence="3" id="KW-1185">Reference proteome</keyword>
<name>A0A7Y9DYW7_9PSEU</name>
<organism evidence="2 3">
    <name type="scientific">Actinomycetospora corticicola</name>
    <dbReference type="NCBI Taxonomy" id="663602"/>
    <lineage>
        <taxon>Bacteria</taxon>
        <taxon>Bacillati</taxon>
        <taxon>Actinomycetota</taxon>
        <taxon>Actinomycetes</taxon>
        <taxon>Pseudonocardiales</taxon>
        <taxon>Pseudonocardiaceae</taxon>
        <taxon>Actinomycetospora</taxon>
    </lineage>
</organism>
<evidence type="ECO:0000313" key="3">
    <source>
        <dbReference type="Proteomes" id="UP000535890"/>
    </source>
</evidence>